<feature type="region of interest" description="Disordered" evidence="5">
    <location>
        <begin position="1"/>
        <end position="34"/>
    </location>
</feature>
<keyword evidence="8" id="KW-1185">Reference proteome</keyword>
<comment type="caution">
    <text evidence="7">The sequence shown here is derived from an EMBL/GenBank/DDBJ whole genome shotgun (WGS) entry which is preliminary data.</text>
</comment>
<name>A0ABP9J783_9MICO</name>
<evidence type="ECO:0000259" key="6">
    <source>
        <dbReference type="PROSITE" id="PS50893"/>
    </source>
</evidence>
<evidence type="ECO:0000256" key="1">
    <source>
        <dbReference type="ARBA" id="ARBA00005417"/>
    </source>
</evidence>
<feature type="compositionally biased region" description="Acidic residues" evidence="5">
    <location>
        <begin position="12"/>
        <end position="22"/>
    </location>
</feature>
<feature type="compositionally biased region" description="Basic and acidic residues" evidence="5">
    <location>
        <begin position="297"/>
        <end position="313"/>
    </location>
</feature>
<dbReference type="GO" id="GO:0005524">
    <property type="term" value="F:ATP binding"/>
    <property type="evidence" value="ECO:0007669"/>
    <property type="project" value="UniProtKB-KW"/>
</dbReference>
<comment type="similarity">
    <text evidence="1">Belongs to the ABC transporter superfamily.</text>
</comment>
<dbReference type="InterPro" id="IPR003439">
    <property type="entry name" value="ABC_transporter-like_ATP-bd"/>
</dbReference>
<dbReference type="PANTHER" id="PTHR46743:SF2">
    <property type="entry name" value="TEICHOIC ACIDS EXPORT ATP-BINDING PROTEIN TAGH"/>
    <property type="match status" value="1"/>
</dbReference>
<dbReference type="RefSeq" id="WP_345506690.1">
    <property type="nucleotide sequence ID" value="NZ_BAABIW010000009.1"/>
</dbReference>
<dbReference type="Gene3D" id="3.40.50.300">
    <property type="entry name" value="P-loop containing nucleotide triphosphate hydrolases"/>
    <property type="match status" value="1"/>
</dbReference>
<dbReference type="PANTHER" id="PTHR46743">
    <property type="entry name" value="TEICHOIC ACIDS EXPORT ATP-BINDING PROTEIN TAGH"/>
    <property type="match status" value="1"/>
</dbReference>
<feature type="region of interest" description="Disordered" evidence="5">
    <location>
        <begin position="297"/>
        <end position="325"/>
    </location>
</feature>
<dbReference type="InterPro" id="IPR027417">
    <property type="entry name" value="P-loop_NTPase"/>
</dbReference>
<sequence>MSEQALTGADVLGDEETTDPTDESAPKKGIEVPLGRPSVVVSRLSVHYRVPSSERGGPDRSSKVLRRLGLARNVTVRAVDDVSFVARSGESVGVVGHNGSGKSTLLRVMAGLETPTRGSVLATETPSFLGVNAALLPELSGMENIRLGLLAMGKTPAEVKETIPEVLDLAAIGRSIHLPMKTYSSGMGARLRFSIAAAARPHILLIDEALATGDAASKERGEKKMAEIRADAGTIFLVSHAAQTIEEMCTRAIWLHEGQMVADGPAYETARAYRWWAWNIAKGETDKAAGLLEDARARLSETTPPRESDEPKGRAARRRARQGQN</sequence>
<dbReference type="SMART" id="SM00382">
    <property type="entry name" value="AAA"/>
    <property type="match status" value="1"/>
</dbReference>
<evidence type="ECO:0000256" key="5">
    <source>
        <dbReference type="SAM" id="MobiDB-lite"/>
    </source>
</evidence>
<evidence type="ECO:0000313" key="8">
    <source>
        <dbReference type="Proteomes" id="UP001500427"/>
    </source>
</evidence>
<proteinExistence type="inferred from homology"/>
<keyword evidence="4 7" id="KW-0067">ATP-binding</keyword>
<dbReference type="Proteomes" id="UP001500427">
    <property type="component" value="Unassembled WGS sequence"/>
</dbReference>
<evidence type="ECO:0000256" key="4">
    <source>
        <dbReference type="ARBA" id="ARBA00022840"/>
    </source>
</evidence>
<dbReference type="InterPro" id="IPR003593">
    <property type="entry name" value="AAA+_ATPase"/>
</dbReference>
<dbReference type="SUPFAM" id="SSF52540">
    <property type="entry name" value="P-loop containing nucleoside triphosphate hydrolases"/>
    <property type="match status" value="1"/>
</dbReference>
<dbReference type="CDD" id="cd03220">
    <property type="entry name" value="ABC_KpsT_Wzt"/>
    <property type="match status" value="1"/>
</dbReference>
<dbReference type="InterPro" id="IPR015860">
    <property type="entry name" value="ABC_transpr_TagH-like"/>
</dbReference>
<feature type="compositionally biased region" description="Basic residues" evidence="5">
    <location>
        <begin position="314"/>
        <end position="325"/>
    </location>
</feature>
<evidence type="ECO:0000256" key="3">
    <source>
        <dbReference type="ARBA" id="ARBA00022741"/>
    </source>
</evidence>
<gene>
    <name evidence="7" type="ORF">GCM10023258_13520</name>
</gene>
<feature type="domain" description="ABC transporter" evidence="6">
    <location>
        <begin position="59"/>
        <end position="282"/>
    </location>
</feature>
<dbReference type="Pfam" id="PF00005">
    <property type="entry name" value="ABC_tran"/>
    <property type="match status" value="1"/>
</dbReference>
<dbReference type="EMBL" id="BAABIW010000009">
    <property type="protein sequence ID" value="GAA5022854.1"/>
    <property type="molecule type" value="Genomic_DNA"/>
</dbReference>
<evidence type="ECO:0000256" key="2">
    <source>
        <dbReference type="ARBA" id="ARBA00022448"/>
    </source>
</evidence>
<dbReference type="PROSITE" id="PS50893">
    <property type="entry name" value="ABC_TRANSPORTER_2"/>
    <property type="match status" value="1"/>
</dbReference>
<protein>
    <submittedName>
        <fullName evidence="7">ABC transporter ATP-binding protein</fullName>
    </submittedName>
</protein>
<dbReference type="InterPro" id="IPR050683">
    <property type="entry name" value="Bact_Polysacc_Export_ATP-bd"/>
</dbReference>
<keyword evidence="2" id="KW-0813">Transport</keyword>
<keyword evidence="3" id="KW-0547">Nucleotide-binding</keyword>
<organism evidence="7 8">
    <name type="scientific">Terrabacter aeriphilus</name>
    <dbReference type="NCBI Taxonomy" id="515662"/>
    <lineage>
        <taxon>Bacteria</taxon>
        <taxon>Bacillati</taxon>
        <taxon>Actinomycetota</taxon>
        <taxon>Actinomycetes</taxon>
        <taxon>Micrococcales</taxon>
        <taxon>Intrasporangiaceae</taxon>
        <taxon>Terrabacter</taxon>
    </lineage>
</organism>
<reference evidence="8" key="1">
    <citation type="journal article" date="2019" name="Int. J. Syst. Evol. Microbiol.">
        <title>The Global Catalogue of Microorganisms (GCM) 10K type strain sequencing project: providing services to taxonomists for standard genome sequencing and annotation.</title>
        <authorList>
            <consortium name="The Broad Institute Genomics Platform"/>
            <consortium name="The Broad Institute Genome Sequencing Center for Infectious Disease"/>
            <person name="Wu L."/>
            <person name="Ma J."/>
        </authorList>
    </citation>
    <scope>NUCLEOTIDE SEQUENCE [LARGE SCALE GENOMIC DNA]</scope>
    <source>
        <strain evidence="8">JCM 17687</strain>
    </source>
</reference>
<accession>A0ABP9J783</accession>
<evidence type="ECO:0000313" key="7">
    <source>
        <dbReference type="EMBL" id="GAA5022854.1"/>
    </source>
</evidence>